<keyword evidence="3" id="KW-1185">Reference proteome</keyword>
<evidence type="ECO:0000313" key="2">
    <source>
        <dbReference type="EMBL" id="KAF2800119.1"/>
    </source>
</evidence>
<feature type="region of interest" description="Disordered" evidence="1">
    <location>
        <begin position="158"/>
        <end position="181"/>
    </location>
</feature>
<organism evidence="2 3">
    <name type="scientific">Melanomma pulvis-pyrius CBS 109.77</name>
    <dbReference type="NCBI Taxonomy" id="1314802"/>
    <lineage>
        <taxon>Eukaryota</taxon>
        <taxon>Fungi</taxon>
        <taxon>Dikarya</taxon>
        <taxon>Ascomycota</taxon>
        <taxon>Pezizomycotina</taxon>
        <taxon>Dothideomycetes</taxon>
        <taxon>Pleosporomycetidae</taxon>
        <taxon>Pleosporales</taxon>
        <taxon>Melanommataceae</taxon>
        <taxon>Melanomma</taxon>
    </lineage>
</organism>
<feature type="region of interest" description="Disordered" evidence="1">
    <location>
        <begin position="434"/>
        <end position="463"/>
    </location>
</feature>
<evidence type="ECO:0000256" key="1">
    <source>
        <dbReference type="SAM" id="MobiDB-lite"/>
    </source>
</evidence>
<sequence length="463" mass="52439">MPPPLSDYESDSDFGDYEPTGINESRRLTPAIRQSDSEDNLKSSSPVTKRQSLKRKAAFSKSVIERAAFKGKKRSALLHGIDLDNIIPVSRDEHNEPIPKDTLPTSSVSTSYKTRAQIHGTPKSELYYNQKYHPMDEFTQPKRAASLRSKYVERSVVSDNESIASDRDEDNYFESESENGELKVEVKRTKLSVPLSTHTTRRSSRQLNRDVLYDVNIHPQDDEIKMLEFSQEHEEHHSEGTNTESQAESDNDNEYKTDSQRDEHGDAENIMDRTIPETEDSASEDSLSTYDEPSPMPSVGRERSLANDTRLKDERLPLPGRYYLGSGLPFTIYTEDIQAQIHAEALAPPPVEYIDDDKENDMKDPNLEPTPDPLDAIRVQSALEYRQNANNEEDVEYHTSFDRLMDVIDLASSRYHIPDIDGAMDDDETIELKFEPNSVFGKSSPEDSVVGGSHGRHPNPSRS</sequence>
<feature type="region of interest" description="Disordered" evidence="1">
    <location>
        <begin position="92"/>
        <end position="115"/>
    </location>
</feature>
<gene>
    <name evidence="2" type="ORF">K505DRAFT_370525</name>
</gene>
<dbReference type="AlphaFoldDB" id="A0A6A6XUP0"/>
<protein>
    <submittedName>
        <fullName evidence="2">Uncharacterized protein</fullName>
    </submittedName>
</protein>
<feature type="region of interest" description="Disordered" evidence="1">
    <location>
        <begin position="230"/>
        <end position="312"/>
    </location>
</feature>
<feature type="compositionally biased region" description="Basic residues" evidence="1">
    <location>
        <begin position="454"/>
        <end position="463"/>
    </location>
</feature>
<dbReference type="OrthoDB" id="5430111at2759"/>
<feature type="compositionally biased region" description="Basic and acidic residues" evidence="1">
    <location>
        <begin position="230"/>
        <end position="239"/>
    </location>
</feature>
<feature type="compositionally biased region" description="Basic and acidic residues" evidence="1">
    <location>
        <begin position="253"/>
        <end position="276"/>
    </location>
</feature>
<dbReference type="EMBL" id="MU001753">
    <property type="protein sequence ID" value="KAF2800119.1"/>
    <property type="molecule type" value="Genomic_DNA"/>
</dbReference>
<accession>A0A6A6XUP0</accession>
<feature type="region of interest" description="Disordered" evidence="1">
    <location>
        <begin position="1"/>
        <end position="56"/>
    </location>
</feature>
<reference evidence="2" key="1">
    <citation type="journal article" date="2020" name="Stud. Mycol.">
        <title>101 Dothideomycetes genomes: a test case for predicting lifestyles and emergence of pathogens.</title>
        <authorList>
            <person name="Haridas S."/>
            <person name="Albert R."/>
            <person name="Binder M."/>
            <person name="Bloem J."/>
            <person name="Labutti K."/>
            <person name="Salamov A."/>
            <person name="Andreopoulos B."/>
            <person name="Baker S."/>
            <person name="Barry K."/>
            <person name="Bills G."/>
            <person name="Bluhm B."/>
            <person name="Cannon C."/>
            <person name="Castanera R."/>
            <person name="Culley D."/>
            <person name="Daum C."/>
            <person name="Ezra D."/>
            <person name="Gonzalez J."/>
            <person name="Henrissat B."/>
            <person name="Kuo A."/>
            <person name="Liang C."/>
            <person name="Lipzen A."/>
            <person name="Lutzoni F."/>
            <person name="Magnuson J."/>
            <person name="Mondo S."/>
            <person name="Nolan M."/>
            <person name="Ohm R."/>
            <person name="Pangilinan J."/>
            <person name="Park H.-J."/>
            <person name="Ramirez L."/>
            <person name="Alfaro M."/>
            <person name="Sun H."/>
            <person name="Tritt A."/>
            <person name="Yoshinaga Y."/>
            <person name="Zwiers L.-H."/>
            <person name="Turgeon B."/>
            <person name="Goodwin S."/>
            <person name="Spatafora J."/>
            <person name="Crous P."/>
            <person name="Grigoriev I."/>
        </authorList>
    </citation>
    <scope>NUCLEOTIDE SEQUENCE</scope>
    <source>
        <strain evidence="2">CBS 109.77</strain>
    </source>
</reference>
<evidence type="ECO:0000313" key="3">
    <source>
        <dbReference type="Proteomes" id="UP000799757"/>
    </source>
</evidence>
<proteinExistence type="predicted"/>
<feature type="compositionally biased region" description="Basic and acidic residues" evidence="1">
    <location>
        <begin position="300"/>
        <end position="312"/>
    </location>
</feature>
<feature type="compositionally biased region" description="Acidic residues" evidence="1">
    <location>
        <begin position="167"/>
        <end position="179"/>
    </location>
</feature>
<feature type="compositionally biased region" description="Polar residues" evidence="1">
    <location>
        <begin position="103"/>
        <end position="114"/>
    </location>
</feature>
<dbReference type="Proteomes" id="UP000799757">
    <property type="component" value="Unassembled WGS sequence"/>
</dbReference>
<name>A0A6A6XUP0_9PLEO</name>